<dbReference type="SUPFAM" id="SSF55904">
    <property type="entry name" value="Ornithine decarboxylase C-terminal domain"/>
    <property type="match status" value="1"/>
</dbReference>
<dbReference type="PANTHER" id="PTHR43277:SF4">
    <property type="entry name" value="ARGININE DECARBOXYLASE"/>
    <property type="match status" value="1"/>
</dbReference>
<feature type="domain" description="Orn/Lys/Arg decarboxylase C-terminal" evidence="3">
    <location>
        <begin position="56"/>
        <end position="111"/>
    </location>
</feature>
<dbReference type="EMBL" id="FNBE01000007">
    <property type="protein sequence ID" value="SDF90456.1"/>
    <property type="molecule type" value="Genomic_DNA"/>
</dbReference>
<evidence type="ECO:0000256" key="2">
    <source>
        <dbReference type="ARBA" id="ARBA00022898"/>
    </source>
</evidence>
<dbReference type="PANTHER" id="PTHR43277">
    <property type="entry name" value="ARGININE DECARBOXYLASE"/>
    <property type="match status" value="1"/>
</dbReference>
<proteinExistence type="predicted"/>
<protein>
    <submittedName>
        <fullName evidence="4">Orn/Lys/Arg decarboxylase, C-terminal domain</fullName>
    </submittedName>
</protein>
<comment type="cofactor">
    <cofactor evidence="1">
        <name>pyridoxal 5'-phosphate</name>
        <dbReference type="ChEBI" id="CHEBI:597326"/>
    </cofactor>
</comment>
<reference evidence="4 5" key="1">
    <citation type="submission" date="2016-10" db="EMBL/GenBank/DDBJ databases">
        <authorList>
            <person name="de Groot N.N."/>
        </authorList>
    </citation>
    <scope>NUCLEOTIDE SEQUENCE [LARGE SCALE GENOMIC DNA]</scope>
    <source>
        <strain evidence="4 5">CGMCC 4.3143</strain>
    </source>
</reference>
<evidence type="ECO:0000313" key="4">
    <source>
        <dbReference type="EMBL" id="SDF90456.1"/>
    </source>
</evidence>
<sequence>MHLSDHRRIEAMLTLGDDEDTVAPLLAALEALTTAEFEPPREVDLPSPRALETDAVMLPRDAFFAPAEDVPAAKAVGRVCAEQVTPYPPGIPVLPPGECVTDEIVDYLRSGVRAGMVIPDAADPEIGTIRVVG</sequence>
<dbReference type="Pfam" id="PF03711">
    <property type="entry name" value="OKR_DC_1_C"/>
    <property type="match status" value="1"/>
</dbReference>
<evidence type="ECO:0000313" key="5">
    <source>
        <dbReference type="Proteomes" id="UP000198967"/>
    </source>
</evidence>
<keyword evidence="5" id="KW-1185">Reference proteome</keyword>
<dbReference type="STRING" id="366584.SAMN05216377_107256"/>
<keyword evidence="2" id="KW-0663">Pyridoxal phosphate</keyword>
<dbReference type="InterPro" id="IPR052357">
    <property type="entry name" value="Orn_Lys_Arg_decarboxylase-I"/>
</dbReference>
<dbReference type="Proteomes" id="UP000198967">
    <property type="component" value="Unassembled WGS sequence"/>
</dbReference>
<dbReference type="GO" id="GO:0003824">
    <property type="term" value="F:catalytic activity"/>
    <property type="evidence" value="ECO:0007669"/>
    <property type="project" value="InterPro"/>
</dbReference>
<organism evidence="4 5">
    <name type="scientific">Pseudonocardia oroxyli</name>
    <dbReference type="NCBI Taxonomy" id="366584"/>
    <lineage>
        <taxon>Bacteria</taxon>
        <taxon>Bacillati</taxon>
        <taxon>Actinomycetota</taxon>
        <taxon>Actinomycetes</taxon>
        <taxon>Pseudonocardiales</taxon>
        <taxon>Pseudonocardiaceae</taxon>
        <taxon>Pseudonocardia</taxon>
    </lineage>
</organism>
<dbReference type="InterPro" id="IPR008286">
    <property type="entry name" value="Prn/Lys/Arg_de-COase_C"/>
</dbReference>
<dbReference type="Gene3D" id="3.90.100.10">
    <property type="entry name" value="Orn/Lys/Arg decarboxylase, C-terminal domain"/>
    <property type="match status" value="1"/>
</dbReference>
<gene>
    <name evidence="4" type="ORF">SAMN05216377_107256</name>
</gene>
<accession>A0A1G7PW19</accession>
<dbReference type="AlphaFoldDB" id="A0A1G7PW19"/>
<evidence type="ECO:0000256" key="1">
    <source>
        <dbReference type="ARBA" id="ARBA00001933"/>
    </source>
</evidence>
<evidence type="ECO:0000259" key="3">
    <source>
        <dbReference type="Pfam" id="PF03711"/>
    </source>
</evidence>
<name>A0A1G7PW19_PSEOR</name>
<dbReference type="InterPro" id="IPR036633">
    <property type="entry name" value="Prn/Lys/Arg_de-COase_C_sf"/>
</dbReference>